<gene>
    <name evidence="1" type="ORF">BCL32_6507</name>
</gene>
<dbReference type="AlphaFoldDB" id="A0A559SUY3"/>
<proteinExistence type="predicted"/>
<dbReference type="RefSeq" id="WP_022718006.1">
    <property type="nucleotide sequence ID" value="NZ_ATTQ01000020.1"/>
</dbReference>
<sequence length="227" mass="26273">MAKRITTTHEDRHQTILRDAIIESEQIIKALPDKQKIKRENYRRIHDISTKLLSDKETFIRPDAENLAKYAQIGGVAFITPRTLINWYRDMIAVWVSAHKDMVAIRMANILAGKATRRYNDLQINAEIQCLEDMNRVLYQENCELRARLSSKQPDITPESNPGDFHERSTTAGVEFADIRPLRKWVNSLTREASFLEITETGLKISRKARFGVTVMSREVYELLKSL</sequence>
<name>A0A559SUY3_9HYPH</name>
<organism evidence="1 2">
    <name type="scientific">Rhizobium mongolense USDA 1844</name>
    <dbReference type="NCBI Taxonomy" id="1079460"/>
    <lineage>
        <taxon>Bacteria</taxon>
        <taxon>Pseudomonadati</taxon>
        <taxon>Pseudomonadota</taxon>
        <taxon>Alphaproteobacteria</taxon>
        <taxon>Hyphomicrobiales</taxon>
        <taxon>Rhizobiaceae</taxon>
        <taxon>Rhizobium/Agrobacterium group</taxon>
        <taxon>Rhizobium</taxon>
    </lineage>
</organism>
<comment type="caution">
    <text evidence="1">The sequence shown here is derived from an EMBL/GenBank/DDBJ whole genome shotgun (WGS) entry which is preliminary data.</text>
</comment>
<accession>A0A559SUY3</accession>
<protein>
    <submittedName>
        <fullName evidence="1">Uncharacterized protein</fullName>
    </submittedName>
</protein>
<dbReference type="Proteomes" id="UP000319824">
    <property type="component" value="Unassembled WGS sequence"/>
</dbReference>
<dbReference type="EMBL" id="VISO01000003">
    <property type="protein sequence ID" value="TVZ66155.1"/>
    <property type="molecule type" value="Genomic_DNA"/>
</dbReference>
<evidence type="ECO:0000313" key="2">
    <source>
        <dbReference type="Proteomes" id="UP000319824"/>
    </source>
</evidence>
<reference evidence="1 2" key="1">
    <citation type="submission" date="2019-06" db="EMBL/GenBank/DDBJ databases">
        <title>Pac Bio to generate improved reference genome sequences for organisms with transposon mutant libraries (support for FEBA project).</title>
        <authorList>
            <person name="Blow M."/>
        </authorList>
    </citation>
    <scope>NUCLEOTIDE SEQUENCE [LARGE SCALE GENOMIC DNA]</scope>
    <source>
        <strain evidence="1 2">USDA 1844</strain>
    </source>
</reference>
<evidence type="ECO:0000313" key="1">
    <source>
        <dbReference type="EMBL" id="TVZ66155.1"/>
    </source>
</evidence>